<evidence type="ECO:0000313" key="3">
    <source>
        <dbReference type="Proteomes" id="UP000062768"/>
    </source>
</evidence>
<dbReference type="EMBL" id="LN734822">
    <property type="protein sequence ID" value="CEL25430.1"/>
    <property type="molecule type" value="Genomic_DNA"/>
</dbReference>
<keyword evidence="3" id="KW-1185">Reference proteome</keyword>
<gene>
    <name evidence="2" type="ORF">MB9_1800</name>
</gene>
<dbReference type="Proteomes" id="UP000062768">
    <property type="component" value="Chromosome I"/>
</dbReference>
<evidence type="ECO:0000256" key="1">
    <source>
        <dbReference type="SAM" id="Phobius"/>
    </source>
</evidence>
<keyword evidence="1" id="KW-0812">Transmembrane</keyword>
<dbReference type="GeneID" id="26740036"/>
<accession>A0A0S4FQT8</accession>
<name>A0A0S4FQT8_METFO</name>
<dbReference type="RefSeq" id="WP_082631414.1">
    <property type="nucleotide sequence ID" value="NZ_LN734822.1"/>
</dbReference>
<dbReference type="AlphaFoldDB" id="A0A0S4FQT8"/>
<dbReference type="PATRIC" id="fig|2162.10.peg.1873"/>
<reference evidence="2" key="1">
    <citation type="submission" date="2014-09" db="EMBL/GenBank/DDBJ databases">
        <authorList>
            <person name="Wibberg D."/>
        </authorList>
    </citation>
    <scope>NUCLEOTIDE SEQUENCE [LARGE SCALE GENOMIC DNA]</scope>
    <source>
        <strain evidence="2">Mb9</strain>
    </source>
</reference>
<protein>
    <submittedName>
        <fullName evidence="2">Uncharacterized protein</fullName>
    </submittedName>
</protein>
<keyword evidence="1" id="KW-0472">Membrane</keyword>
<sequence length="204" mass="24412">MQFDYTVLTLVLILATLMVIILIKLIYKHNPHYSEHYGEEIVLFHRSERYKRRVWRFNLIEELKNVKTKEKIIDELKLKVICGEFSDGKREIIKHAAYHGFGSITIISGPKVFSEDRMEIYTLLDQYKNVEYLILPRRPTNHFMIFDKDHLYIEKPHRHNDSRGSVGVKKAQLELIKKYDEAFSKMRAYARPLTKEEVFQQKCY</sequence>
<feature type="transmembrane region" description="Helical" evidence="1">
    <location>
        <begin position="6"/>
        <end position="27"/>
    </location>
</feature>
<organism evidence="2 3">
    <name type="scientific">Methanobacterium formicicum</name>
    <dbReference type="NCBI Taxonomy" id="2162"/>
    <lineage>
        <taxon>Archaea</taxon>
        <taxon>Methanobacteriati</taxon>
        <taxon>Methanobacteriota</taxon>
        <taxon>Methanomada group</taxon>
        <taxon>Methanobacteria</taxon>
        <taxon>Methanobacteriales</taxon>
        <taxon>Methanobacteriaceae</taxon>
        <taxon>Methanobacterium</taxon>
    </lineage>
</organism>
<keyword evidence="1" id="KW-1133">Transmembrane helix</keyword>
<evidence type="ECO:0000313" key="2">
    <source>
        <dbReference type="EMBL" id="CEL25430.1"/>
    </source>
</evidence>
<proteinExistence type="predicted"/>